<dbReference type="FunFam" id="2.130.10.10:FF:000378">
    <property type="entry name" value="U3 small nucleolar RNA-associated protein 7"/>
    <property type="match status" value="1"/>
</dbReference>
<evidence type="ECO:0000256" key="8">
    <source>
        <dbReference type="PROSITE-ProRule" id="PRU00221"/>
    </source>
</evidence>
<evidence type="ECO:0000256" key="6">
    <source>
        <dbReference type="ARBA" id="ARBA00023242"/>
    </source>
</evidence>
<feature type="region of interest" description="Disordered" evidence="9">
    <location>
        <begin position="486"/>
        <end position="562"/>
    </location>
</feature>
<dbReference type="InterPro" id="IPR012952">
    <property type="entry name" value="BING4_C_dom"/>
</dbReference>
<evidence type="ECO:0000256" key="7">
    <source>
        <dbReference type="ARBA" id="ARBA00076453"/>
    </source>
</evidence>
<dbReference type="EMBL" id="JAKWFO010000003">
    <property type="protein sequence ID" value="KAI9638446.1"/>
    <property type="molecule type" value="Genomic_DNA"/>
</dbReference>
<comment type="function">
    <text evidence="1">Involved in nucleolar processing of pre-18S ribosomal RNA.</text>
</comment>
<dbReference type="PROSITE" id="PS50082">
    <property type="entry name" value="WD_REPEATS_2"/>
    <property type="match status" value="1"/>
</dbReference>
<comment type="caution">
    <text evidence="11">The sequence shown here is derived from an EMBL/GenBank/DDBJ whole genome shotgun (WGS) entry which is preliminary data.</text>
</comment>
<evidence type="ECO:0000259" key="10">
    <source>
        <dbReference type="SMART" id="SM01033"/>
    </source>
</evidence>
<dbReference type="AlphaFoldDB" id="A0AA38LY54"/>
<evidence type="ECO:0000256" key="3">
    <source>
        <dbReference type="ARBA" id="ARBA00022552"/>
    </source>
</evidence>
<evidence type="ECO:0000256" key="4">
    <source>
        <dbReference type="ARBA" id="ARBA00022574"/>
    </source>
</evidence>
<gene>
    <name evidence="11" type="ORF">MKK02DRAFT_36176</name>
</gene>
<dbReference type="GO" id="GO:0000462">
    <property type="term" value="P:maturation of SSU-rRNA from tricistronic rRNA transcript (SSU-rRNA, 5.8S rRNA, LSU-rRNA)"/>
    <property type="evidence" value="ECO:0007669"/>
    <property type="project" value="TreeGrafter"/>
</dbReference>
<feature type="compositionally biased region" description="Basic and acidic residues" evidence="9">
    <location>
        <begin position="533"/>
        <end position="542"/>
    </location>
</feature>
<keyword evidence="4 8" id="KW-0853">WD repeat</keyword>
<feature type="compositionally biased region" description="Basic and acidic residues" evidence="9">
    <location>
        <begin position="486"/>
        <end position="514"/>
    </location>
</feature>
<dbReference type="GO" id="GO:0032040">
    <property type="term" value="C:small-subunit processome"/>
    <property type="evidence" value="ECO:0007669"/>
    <property type="project" value="TreeGrafter"/>
</dbReference>
<feature type="domain" description="BING4 C-terminal" evidence="10">
    <location>
        <begin position="400"/>
        <end position="479"/>
    </location>
</feature>
<dbReference type="InterPro" id="IPR040315">
    <property type="entry name" value="WDR46/Utp7"/>
</dbReference>
<keyword evidence="6" id="KW-0539">Nucleus</keyword>
<dbReference type="PROSITE" id="PS50294">
    <property type="entry name" value="WD_REPEATS_REGION"/>
    <property type="match status" value="1"/>
</dbReference>
<dbReference type="PANTHER" id="PTHR14085:SF3">
    <property type="entry name" value="WD REPEAT-CONTAINING PROTEIN 46"/>
    <property type="match status" value="1"/>
</dbReference>
<feature type="region of interest" description="Disordered" evidence="9">
    <location>
        <begin position="1"/>
        <end position="38"/>
    </location>
</feature>
<dbReference type="PANTHER" id="PTHR14085">
    <property type="entry name" value="WD-REPEAT PROTEIN BING4"/>
    <property type="match status" value="1"/>
</dbReference>
<evidence type="ECO:0000256" key="2">
    <source>
        <dbReference type="ARBA" id="ARBA00004604"/>
    </source>
</evidence>
<feature type="compositionally biased region" description="Basic residues" evidence="9">
    <location>
        <begin position="543"/>
        <end position="562"/>
    </location>
</feature>
<dbReference type="GO" id="GO:0030686">
    <property type="term" value="C:90S preribosome"/>
    <property type="evidence" value="ECO:0007669"/>
    <property type="project" value="TreeGrafter"/>
</dbReference>
<keyword evidence="12" id="KW-1185">Reference proteome</keyword>
<dbReference type="InterPro" id="IPR015943">
    <property type="entry name" value="WD40/YVTN_repeat-like_dom_sf"/>
</dbReference>
<dbReference type="Pfam" id="PF08149">
    <property type="entry name" value="BING4CT"/>
    <property type="match status" value="1"/>
</dbReference>
<keyword evidence="3" id="KW-0698">rRNA processing</keyword>
<protein>
    <recommendedName>
        <fullName evidence="7">U three protein 7</fullName>
    </recommendedName>
</protein>
<evidence type="ECO:0000256" key="5">
    <source>
        <dbReference type="ARBA" id="ARBA00022737"/>
    </source>
</evidence>
<evidence type="ECO:0000313" key="12">
    <source>
        <dbReference type="Proteomes" id="UP001164286"/>
    </source>
</evidence>
<dbReference type="Proteomes" id="UP001164286">
    <property type="component" value="Unassembled WGS sequence"/>
</dbReference>
<sequence>MDALLASAGPLNPGKKRRMKPSARSTAPAHKNTQYGDEKIDPSLYSILDNTRTPSAFGTNNLASGSAEPALQANKIVARIGDKKLRARVARTDVSNKRAQKERAEVNEWLNAPMAGGLGGIEVDEDQGERTWRVGQEEIVKEVGVASGSKRFDLKFEDMGSYKVDYTRNGRHIAIASSKGHVATFDWQAGRLHSEIQLRESVRAIKFLQSESFYAVAQKKYVFVYDQNGVELHKLKQHMDPTHLEYLPYHYLLTSVGHAGWLKYHDVSTGVMLTQIPTHLGSPSTMAQNSHSGIIHLGHSNGTMTLWSPNQTSAHVKLLAHRGPVVAIASDPSESSAGRYTATAGLDGQIKIWDGRMWGKELRSFSMRNNPISLSYSGRGMLAVGGKSGVSVFRDETTTPYLTLPLPSLSADSIKFCPFDDILAVGHARGISSLLVPGSGEANFDSAEADVFESHTRRREREVRGVLEKIRPELITMDTEYLGKVREEQPQSYAEKEARSYRQKGRMERLREGGVDPEGDLAGRESSEDDDEGGKGGDEPEKKKKKKMRGKGKSMARYLEKKKKNVVDNTTIALRQKVASQARAEEEKRKIANGEIVKESGALARFG</sequence>
<proteinExistence type="predicted"/>
<evidence type="ECO:0000256" key="9">
    <source>
        <dbReference type="SAM" id="MobiDB-lite"/>
    </source>
</evidence>
<dbReference type="GeneID" id="77728569"/>
<dbReference type="SUPFAM" id="SSF50978">
    <property type="entry name" value="WD40 repeat-like"/>
    <property type="match status" value="1"/>
</dbReference>
<dbReference type="RefSeq" id="XP_052948223.1">
    <property type="nucleotide sequence ID" value="XM_053089364.1"/>
</dbReference>
<evidence type="ECO:0000256" key="1">
    <source>
        <dbReference type="ARBA" id="ARBA00004099"/>
    </source>
</evidence>
<reference evidence="11" key="1">
    <citation type="journal article" date="2022" name="G3 (Bethesda)">
        <title>High quality genome of the basidiomycete yeast Dioszegia hungarica PDD-24b-2 isolated from cloud water.</title>
        <authorList>
            <person name="Jarrige D."/>
            <person name="Haridas S."/>
            <person name="Bleykasten-Grosshans C."/>
            <person name="Joly M."/>
            <person name="Nadalig T."/>
            <person name="Sancelme M."/>
            <person name="Vuilleumier S."/>
            <person name="Grigoriev I.V."/>
            <person name="Amato P."/>
            <person name="Bringel F."/>
        </authorList>
    </citation>
    <scope>NUCLEOTIDE SEQUENCE</scope>
    <source>
        <strain evidence="11">PDD-24b-2</strain>
    </source>
</reference>
<dbReference type="InterPro" id="IPR036322">
    <property type="entry name" value="WD40_repeat_dom_sf"/>
</dbReference>
<comment type="subcellular location">
    <subcellularLocation>
        <location evidence="2">Nucleus</location>
        <location evidence="2">Nucleolus</location>
    </subcellularLocation>
</comment>
<evidence type="ECO:0000313" key="11">
    <source>
        <dbReference type="EMBL" id="KAI9638446.1"/>
    </source>
</evidence>
<dbReference type="InterPro" id="IPR001680">
    <property type="entry name" value="WD40_rpt"/>
</dbReference>
<dbReference type="SMART" id="SM00320">
    <property type="entry name" value="WD40"/>
    <property type="match status" value="5"/>
</dbReference>
<dbReference type="Gene3D" id="2.130.10.10">
    <property type="entry name" value="YVTN repeat-like/Quinoprotein amine dehydrogenase"/>
    <property type="match status" value="2"/>
</dbReference>
<keyword evidence="5" id="KW-0677">Repeat</keyword>
<accession>A0AA38LY54</accession>
<feature type="repeat" description="WD" evidence="8">
    <location>
        <begin position="318"/>
        <end position="354"/>
    </location>
</feature>
<dbReference type="SMART" id="SM01033">
    <property type="entry name" value="BING4CT"/>
    <property type="match status" value="1"/>
</dbReference>
<name>A0AA38LY54_9TREE</name>
<organism evidence="11 12">
    <name type="scientific">Dioszegia hungarica</name>
    <dbReference type="NCBI Taxonomy" id="4972"/>
    <lineage>
        <taxon>Eukaryota</taxon>
        <taxon>Fungi</taxon>
        <taxon>Dikarya</taxon>
        <taxon>Basidiomycota</taxon>
        <taxon>Agaricomycotina</taxon>
        <taxon>Tremellomycetes</taxon>
        <taxon>Tremellales</taxon>
        <taxon>Bulleribasidiaceae</taxon>
        <taxon>Dioszegia</taxon>
    </lineage>
</organism>